<dbReference type="PANTHER" id="PTHR15944">
    <property type="entry name" value="FARNESYLCYSTEINE LYASE"/>
    <property type="match status" value="1"/>
</dbReference>
<keyword evidence="3" id="KW-0285">Flavoprotein</keyword>
<dbReference type="GO" id="GO:0030327">
    <property type="term" value="P:prenylated protein catabolic process"/>
    <property type="evidence" value="ECO:0007669"/>
    <property type="project" value="TreeGrafter"/>
</dbReference>
<evidence type="ECO:0000256" key="6">
    <source>
        <dbReference type="ARBA" id="ARBA00023002"/>
    </source>
</evidence>
<dbReference type="PANTHER" id="PTHR15944:SF0">
    <property type="entry name" value="PRENYLCYSTEINE LYASE DOMAIN-CONTAINING PROTEIN"/>
    <property type="match status" value="1"/>
</dbReference>
<dbReference type="Gene3D" id="3.50.50.60">
    <property type="entry name" value="FAD/NAD(P)-binding domain"/>
    <property type="match status" value="1"/>
</dbReference>
<keyword evidence="5" id="KW-0274">FAD</keyword>
<dbReference type="InterPro" id="IPR017046">
    <property type="entry name" value="Prenylcysteine_Oxase1"/>
</dbReference>
<dbReference type="SUPFAM" id="SSF51905">
    <property type="entry name" value="FAD/NAD(P)-binding domain"/>
    <property type="match status" value="1"/>
</dbReference>
<evidence type="ECO:0000256" key="4">
    <source>
        <dbReference type="ARBA" id="ARBA00022729"/>
    </source>
</evidence>
<dbReference type="GO" id="GO:0030328">
    <property type="term" value="P:prenylcysteine catabolic process"/>
    <property type="evidence" value="ECO:0007669"/>
    <property type="project" value="InterPro"/>
</dbReference>
<keyword evidence="6" id="KW-0560">Oxidoreductase</keyword>
<comment type="cofactor">
    <cofactor evidence="1">
        <name>FAD</name>
        <dbReference type="ChEBI" id="CHEBI:57692"/>
    </cofactor>
</comment>
<dbReference type="AlphaFoldDB" id="A9NV45"/>
<dbReference type="FunFam" id="3.50.50.60:FF:000430">
    <property type="entry name" value="Farnesylcysteine lyase"/>
    <property type="match status" value="1"/>
</dbReference>
<feature type="domain" description="Prenylcysteine lyase" evidence="8">
    <location>
        <begin position="120"/>
        <end position="445"/>
    </location>
</feature>
<organism evidence="9">
    <name type="scientific">Picea sitchensis</name>
    <name type="common">Sitka spruce</name>
    <name type="synonym">Pinus sitchensis</name>
    <dbReference type="NCBI Taxonomy" id="3332"/>
    <lineage>
        <taxon>Eukaryota</taxon>
        <taxon>Viridiplantae</taxon>
        <taxon>Streptophyta</taxon>
        <taxon>Embryophyta</taxon>
        <taxon>Tracheophyta</taxon>
        <taxon>Spermatophyta</taxon>
        <taxon>Pinopsida</taxon>
        <taxon>Pinidae</taxon>
        <taxon>Conifers I</taxon>
        <taxon>Pinales</taxon>
        <taxon>Pinaceae</taxon>
        <taxon>Picea</taxon>
    </lineage>
</organism>
<dbReference type="Pfam" id="PF07156">
    <property type="entry name" value="Prenylcys_lyase"/>
    <property type="match status" value="1"/>
</dbReference>
<evidence type="ECO:0000256" key="2">
    <source>
        <dbReference type="ARBA" id="ARBA00009967"/>
    </source>
</evidence>
<keyword evidence="7" id="KW-0325">Glycoprotein</keyword>
<protein>
    <recommendedName>
        <fullName evidence="8">Prenylcysteine lyase domain-containing protein</fullName>
    </recommendedName>
</protein>
<reference evidence="9" key="1">
    <citation type="journal article" date="2008" name="BMC Genomics">
        <title>A conifer genomics resource of 200,000 spruce (Picea spp.) ESTs and 6,464 high-quality, sequence-finished full-length cDNAs for Sitka spruce (Picea sitchensis).</title>
        <authorList>
            <person name="Ralph S.G."/>
            <person name="Chun H.J."/>
            <person name="Kolosova N."/>
            <person name="Cooper D."/>
            <person name="Oddy C."/>
            <person name="Ritland C.E."/>
            <person name="Kirkpatrick R."/>
            <person name="Moore R."/>
            <person name="Barber S."/>
            <person name="Holt R.A."/>
            <person name="Jones S.J."/>
            <person name="Marra M.A."/>
            <person name="Douglas C.J."/>
            <person name="Ritland K."/>
            <person name="Bohlmann J."/>
        </authorList>
    </citation>
    <scope>NUCLEOTIDE SEQUENCE</scope>
    <source>
        <tissue evidence="9">Bark</tissue>
    </source>
</reference>
<evidence type="ECO:0000256" key="3">
    <source>
        <dbReference type="ARBA" id="ARBA00022630"/>
    </source>
</evidence>
<evidence type="ECO:0000259" key="8">
    <source>
        <dbReference type="Pfam" id="PF07156"/>
    </source>
</evidence>
<sequence>MGIASGFALWAAELVDPPLPISSESIPKENKETETEMEIHVFEKNPTVGGRMAMVELAGDKFEAGGSILHPKNLHTLQYTELLGLKRKTSSDDDSDFGIWDGQKFIFKTFPGGKSGFPATISTFINNLLIFWRYGTSLLKMQEYVSNLLDRFLRYYEDSRPIFYTVDEMLKWADLHEYTRHTLQKELVAAGLSPRLISELVTVIMRINYGQNVDISGLAGAVSLCGSGGDLWSVEGGNWQMAAGLIDQANVSLHLNKEVASISLKGEQYEVNSTDGQVYDCEVVVVATPLDEVKISFIPLISIPERHLHHTYTTFVRGLLNPVYFGLSSTSSLPDLIGTLEVPDLPFSSISILKDYSRDDKAYKIFSRKPMADDLLNEIFSDRKETIRIDWAAYPHYQAPEKFAPFLLDGHHLYYINAFENAASTMETSSVSAENIARLILSRLPGGRLQISRSEISDLGNAKMHPEL</sequence>
<keyword evidence="4" id="KW-0732">Signal</keyword>
<proteinExistence type="evidence at transcript level"/>
<evidence type="ECO:0000313" key="9">
    <source>
        <dbReference type="EMBL" id="ABK24506.1"/>
    </source>
</evidence>
<name>A9NV45_PICSI</name>
<evidence type="ECO:0000256" key="7">
    <source>
        <dbReference type="ARBA" id="ARBA00023180"/>
    </source>
</evidence>
<dbReference type="GO" id="GO:0001735">
    <property type="term" value="F:prenylcysteine oxidase activity"/>
    <property type="evidence" value="ECO:0007669"/>
    <property type="project" value="InterPro"/>
</dbReference>
<dbReference type="EMBL" id="EF085199">
    <property type="protein sequence ID" value="ABK24506.1"/>
    <property type="molecule type" value="mRNA"/>
</dbReference>
<dbReference type="InterPro" id="IPR036188">
    <property type="entry name" value="FAD/NAD-bd_sf"/>
</dbReference>
<accession>A9NV45</accession>
<evidence type="ECO:0000256" key="1">
    <source>
        <dbReference type="ARBA" id="ARBA00001974"/>
    </source>
</evidence>
<evidence type="ECO:0000256" key="5">
    <source>
        <dbReference type="ARBA" id="ARBA00022827"/>
    </source>
</evidence>
<dbReference type="InterPro" id="IPR010795">
    <property type="entry name" value="Prenylcys_lyase"/>
</dbReference>
<comment type="similarity">
    <text evidence="2">Belongs to the prenylcysteine oxidase family.</text>
</comment>